<feature type="coiled-coil region" evidence="3">
    <location>
        <begin position="195"/>
        <end position="259"/>
    </location>
</feature>
<evidence type="ECO:0000256" key="1">
    <source>
        <dbReference type="ARBA" id="ARBA00022741"/>
    </source>
</evidence>
<organism evidence="5 6">
    <name type="scientific">Clupea harengus</name>
    <name type="common">Atlantic herring</name>
    <dbReference type="NCBI Taxonomy" id="7950"/>
    <lineage>
        <taxon>Eukaryota</taxon>
        <taxon>Metazoa</taxon>
        <taxon>Chordata</taxon>
        <taxon>Craniata</taxon>
        <taxon>Vertebrata</taxon>
        <taxon>Euteleostomi</taxon>
        <taxon>Actinopterygii</taxon>
        <taxon>Neopterygii</taxon>
        <taxon>Teleostei</taxon>
        <taxon>Clupei</taxon>
        <taxon>Clupeiformes</taxon>
        <taxon>Clupeoidei</taxon>
        <taxon>Clupeidae</taxon>
        <taxon>Clupea</taxon>
    </lineage>
</organism>
<protein>
    <submittedName>
        <fullName evidence="6">GTPase IMAP family member 7-like</fullName>
    </submittedName>
</protein>
<feature type="domain" description="AIG1-type G" evidence="4">
    <location>
        <begin position="11"/>
        <end position="161"/>
    </location>
</feature>
<reference evidence="6" key="1">
    <citation type="submission" date="2025-08" db="UniProtKB">
        <authorList>
            <consortium name="RefSeq"/>
        </authorList>
    </citation>
    <scope>IDENTIFICATION</scope>
</reference>
<keyword evidence="1" id="KW-0547">Nucleotide-binding</keyword>
<gene>
    <name evidence="6" type="primary">LOC122133761</name>
</gene>
<name>A0A8M1KQX1_CLUHA</name>
<dbReference type="GO" id="GO:0005525">
    <property type="term" value="F:GTP binding"/>
    <property type="evidence" value="ECO:0007669"/>
    <property type="project" value="UniProtKB-KW"/>
</dbReference>
<dbReference type="InterPro" id="IPR006703">
    <property type="entry name" value="G_AIG1"/>
</dbReference>
<dbReference type="AlphaFoldDB" id="A0A8M1KQX1"/>
<dbReference type="RefSeq" id="XP_042566456.1">
    <property type="nucleotide sequence ID" value="XM_042710522.1"/>
</dbReference>
<evidence type="ECO:0000256" key="2">
    <source>
        <dbReference type="ARBA" id="ARBA00023134"/>
    </source>
</evidence>
<dbReference type="InterPro" id="IPR045058">
    <property type="entry name" value="GIMA/IAN/Toc"/>
</dbReference>
<keyword evidence="2" id="KW-0342">GTP-binding</keyword>
<evidence type="ECO:0000313" key="6">
    <source>
        <dbReference type="RefSeq" id="XP_042566456.1"/>
    </source>
</evidence>
<keyword evidence="3" id="KW-0175">Coiled coil</keyword>
<dbReference type="OrthoDB" id="8953434at2759"/>
<evidence type="ECO:0000259" key="4">
    <source>
        <dbReference type="Pfam" id="PF04548"/>
    </source>
</evidence>
<sequence length="345" mass="39896">MACKPLFERLNFVIIGCDRAGKSEVCNAILGKKKFSFLYLLKKRHETATREARGRTITVTRAAGWNEDNLGKKDVEREMMYCVNRSRKAGLHAVVFVVNANRPYSDATTKTLEELLPKKVWDHTIVVLRNAEAHGEKLGDSLQSLVQKCGNRCCVLNRKSKCDITDRLEAMIAEKKQIYFGGKGDEEDKEKNSLIANLRHNIKYLQEQKNKEEERQLEETTREAKKELQKSTALKDIEIQNLQEICRKQEDELKSLQQEKCSDAPSQGAAVKTPCLEIAWPIKLLEILDNLDEKEFKRLKFFLHQKKRIPKLLDRDDLADKMIQVQFIGYTCSDSNQKDLKYFRL</sequence>
<dbReference type="GeneID" id="122133761"/>
<dbReference type="Pfam" id="PF04548">
    <property type="entry name" value="AIG1"/>
    <property type="match status" value="1"/>
</dbReference>
<keyword evidence="5" id="KW-1185">Reference proteome</keyword>
<dbReference type="PANTHER" id="PTHR10903">
    <property type="entry name" value="GTPASE, IMAP FAMILY MEMBER-RELATED"/>
    <property type="match status" value="1"/>
</dbReference>
<proteinExistence type="predicted"/>
<dbReference type="KEGG" id="char:122133761"/>
<evidence type="ECO:0000256" key="3">
    <source>
        <dbReference type="SAM" id="Coils"/>
    </source>
</evidence>
<dbReference type="PANTHER" id="PTHR10903:SF184">
    <property type="entry name" value="GTP-BINDING PROTEIN A"/>
    <property type="match status" value="1"/>
</dbReference>
<evidence type="ECO:0000313" key="5">
    <source>
        <dbReference type="Proteomes" id="UP000515152"/>
    </source>
</evidence>
<dbReference type="Proteomes" id="UP000515152">
    <property type="component" value="Chromosome 18"/>
</dbReference>
<accession>A0A8M1KQX1</accession>